<evidence type="ECO:0000313" key="2">
    <source>
        <dbReference type="EMBL" id="QBM29284.1"/>
    </source>
</evidence>
<name>A0A4P6X6E6_HYDPS</name>
<accession>A0A4P6X6E6</accession>
<dbReference type="InterPro" id="IPR021409">
    <property type="entry name" value="DUF3047"/>
</dbReference>
<dbReference type="RefSeq" id="WP_207959183.1">
    <property type="nucleotide sequence ID" value="NZ_CP037867.1"/>
</dbReference>
<evidence type="ECO:0000256" key="1">
    <source>
        <dbReference type="SAM" id="MobiDB-lite"/>
    </source>
</evidence>
<gene>
    <name evidence="2" type="ORF">HPF_16445</name>
</gene>
<dbReference type="AlphaFoldDB" id="A0A4P6X6E6"/>
<dbReference type="EMBL" id="CP037867">
    <property type="protein sequence ID" value="QBM29284.1"/>
    <property type="molecule type" value="Genomic_DNA"/>
</dbReference>
<feature type="compositionally biased region" description="Basic and acidic residues" evidence="1">
    <location>
        <begin position="15"/>
        <end position="32"/>
    </location>
</feature>
<dbReference type="Proteomes" id="UP000293912">
    <property type="component" value="Chromosome"/>
</dbReference>
<feature type="region of interest" description="Disordered" evidence="1">
    <location>
        <begin position="1"/>
        <end position="37"/>
    </location>
</feature>
<keyword evidence="3" id="KW-1185">Reference proteome</keyword>
<proteinExistence type="predicted"/>
<dbReference type="KEGG" id="hpse:HPF_16445"/>
<sequence>MTLSTTVPAAPLDHGQNHGIHDHCCGHTHAGEHATPAMPSASRRQWVKGLAAAPLLAGPCAVAHANNPQPAPGAVRPAAELAQEVRHLARGVDAVARIEPFTLTPANLPWSQALGELQAGQQATFFLNGLWWFSKEHGRWLEPGFVFFARVAGSGGSSAIHNTMQNTGTLTADRTGRLQIARSAGEFANPQGDLAVPLAQYLAGEGRVEGVAVVWKGSAEDGLLALSARGDVQGLVRAELQRQRQARLMPAGWHHFFAFGDGGIFTEGPDQRIDCETHKNVGILQYPLADQPLRPGLTLDWQWVVDRLPSHLPEDQILTHDYLSIAVEFDDGQDITYMWSSSLPVGQVFRCPLPGWDAVETHVVQRSGLADLGKAFDERRDLFEDYRRIVGGQAKQAVRVWLIANSLFLRQVGRCAYRRIAIGQTGQQQRIL</sequence>
<evidence type="ECO:0000313" key="3">
    <source>
        <dbReference type="Proteomes" id="UP000293912"/>
    </source>
</evidence>
<reference evidence="2 3" key="1">
    <citation type="submission" date="2019-03" db="EMBL/GenBank/DDBJ databases">
        <authorList>
            <person name="Sebastian G."/>
            <person name="Baumann P."/>
            <person name="Ruckert C."/>
            <person name="Kalinowski J."/>
            <person name="Nebel B."/>
            <person name="Takors R."/>
            <person name="Blombach B."/>
        </authorList>
    </citation>
    <scope>NUCLEOTIDE SEQUENCE [LARGE SCALE GENOMIC DNA]</scope>
    <source>
        <strain evidence="2 3">DSM 1084</strain>
    </source>
</reference>
<organism evidence="2 3">
    <name type="scientific">Hydrogenophaga pseudoflava</name>
    <name type="common">Pseudomonas carboxydoflava</name>
    <dbReference type="NCBI Taxonomy" id="47421"/>
    <lineage>
        <taxon>Bacteria</taxon>
        <taxon>Pseudomonadati</taxon>
        <taxon>Pseudomonadota</taxon>
        <taxon>Betaproteobacteria</taxon>
        <taxon>Burkholderiales</taxon>
        <taxon>Comamonadaceae</taxon>
        <taxon>Hydrogenophaga</taxon>
    </lineage>
</organism>
<dbReference type="Pfam" id="PF11249">
    <property type="entry name" value="DUF3047"/>
    <property type="match status" value="1"/>
</dbReference>
<protein>
    <submittedName>
        <fullName evidence="2">Uncharacterized protein</fullName>
    </submittedName>
</protein>